<comment type="caution">
    <text evidence="4">Lacks conserved residue(s) required for the propagation of feature annotation.</text>
</comment>
<name>A0ABU4VN98_9ACTN</name>
<accession>A0ABU4VN98</accession>
<dbReference type="PROSITE" id="PS50977">
    <property type="entry name" value="HTH_TETR_2"/>
    <property type="match status" value="1"/>
</dbReference>
<evidence type="ECO:0000259" key="5">
    <source>
        <dbReference type="PROSITE" id="PS50977"/>
    </source>
</evidence>
<feature type="domain" description="HTH tetR-type" evidence="5">
    <location>
        <begin position="6"/>
        <end position="67"/>
    </location>
</feature>
<keyword evidence="3" id="KW-0804">Transcription</keyword>
<keyword evidence="2 4" id="KW-0238">DNA-binding</keyword>
<dbReference type="Gene3D" id="1.10.357.10">
    <property type="entry name" value="Tetracycline Repressor, domain 2"/>
    <property type="match status" value="1"/>
</dbReference>
<dbReference type="InterPro" id="IPR050109">
    <property type="entry name" value="HTH-type_TetR-like_transc_reg"/>
</dbReference>
<evidence type="ECO:0000256" key="2">
    <source>
        <dbReference type="ARBA" id="ARBA00023125"/>
    </source>
</evidence>
<sequence length="211" mass="22752">MPPSPEPARRRLVAAGERLFAERGIDNVSLREISRASGARNAVALQHHYGDRDGLLQAILDKHAARVDARRDPLLDAAASTARPDRARALAAALVLPEAASLQDDDGGREYLQIVAEVLTRERTARRGAPQPSIARWRDLVAPVLPPDAAATHRRFGAVLYVTITLARRAKLSDRPESAREAAMLTSSMVDVVAGMLTTPVSADTRAHLAP</sequence>
<dbReference type="InterPro" id="IPR009057">
    <property type="entry name" value="Homeodomain-like_sf"/>
</dbReference>
<gene>
    <name evidence="6" type="ORF">SK069_17205</name>
</gene>
<dbReference type="SUPFAM" id="SSF46689">
    <property type="entry name" value="Homeodomain-like"/>
    <property type="match status" value="1"/>
</dbReference>
<keyword evidence="1" id="KW-0805">Transcription regulation</keyword>
<keyword evidence="7" id="KW-1185">Reference proteome</keyword>
<evidence type="ECO:0000256" key="3">
    <source>
        <dbReference type="ARBA" id="ARBA00023163"/>
    </source>
</evidence>
<reference evidence="6 7" key="1">
    <citation type="submission" date="2023-11" db="EMBL/GenBank/DDBJ databases">
        <authorList>
            <person name="Xu M."/>
            <person name="Jiang T."/>
        </authorList>
    </citation>
    <scope>NUCLEOTIDE SEQUENCE [LARGE SCALE GENOMIC DNA]</scope>
    <source>
        <strain evidence="6 7">SD</strain>
    </source>
</reference>
<evidence type="ECO:0000313" key="6">
    <source>
        <dbReference type="EMBL" id="MDX8153340.1"/>
    </source>
</evidence>
<dbReference type="PANTHER" id="PTHR30055:SF234">
    <property type="entry name" value="HTH-TYPE TRANSCRIPTIONAL REGULATOR BETI"/>
    <property type="match status" value="1"/>
</dbReference>
<protein>
    <submittedName>
        <fullName evidence="6">Helix-turn-helix domain-containing protein</fullName>
    </submittedName>
</protein>
<dbReference type="Proteomes" id="UP001277761">
    <property type="component" value="Unassembled WGS sequence"/>
</dbReference>
<comment type="caution">
    <text evidence="6">The sequence shown here is derived from an EMBL/GenBank/DDBJ whole genome shotgun (WGS) entry which is preliminary data.</text>
</comment>
<dbReference type="InterPro" id="IPR001647">
    <property type="entry name" value="HTH_TetR"/>
</dbReference>
<dbReference type="Pfam" id="PF00440">
    <property type="entry name" value="TetR_N"/>
    <property type="match status" value="1"/>
</dbReference>
<dbReference type="RefSeq" id="WP_319955491.1">
    <property type="nucleotide sequence ID" value="NZ_JAXAVX010000013.1"/>
</dbReference>
<dbReference type="EMBL" id="JAXAVX010000013">
    <property type="protein sequence ID" value="MDX8153340.1"/>
    <property type="molecule type" value="Genomic_DNA"/>
</dbReference>
<evidence type="ECO:0000256" key="4">
    <source>
        <dbReference type="PROSITE-ProRule" id="PRU00335"/>
    </source>
</evidence>
<evidence type="ECO:0000256" key="1">
    <source>
        <dbReference type="ARBA" id="ARBA00023015"/>
    </source>
</evidence>
<dbReference type="PANTHER" id="PTHR30055">
    <property type="entry name" value="HTH-TYPE TRANSCRIPTIONAL REGULATOR RUTR"/>
    <property type="match status" value="1"/>
</dbReference>
<evidence type="ECO:0000313" key="7">
    <source>
        <dbReference type="Proteomes" id="UP001277761"/>
    </source>
</evidence>
<organism evidence="6 7">
    <name type="scientific">Patulibacter brassicae</name>
    <dbReference type="NCBI Taxonomy" id="1705717"/>
    <lineage>
        <taxon>Bacteria</taxon>
        <taxon>Bacillati</taxon>
        <taxon>Actinomycetota</taxon>
        <taxon>Thermoleophilia</taxon>
        <taxon>Solirubrobacterales</taxon>
        <taxon>Patulibacteraceae</taxon>
        <taxon>Patulibacter</taxon>
    </lineage>
</organism>
<proteinExistence type="predicted"/>